<evidence type="ECO:0000313" key="2">
    <source>
        <dbReference type="EMBL" id="MPN33760.1"/>
    </source>
</evidence>
<feature type="region of interest" description="Disordered" evidence="1">
    <location>
        <begin position="49"/>
        <end position="73"/>
    </location>
</feature>
<dbReference type="EMBL" id="VSSQ01086420">
    <property type="protein sequence ID" value="MPN33760.1"/>
    <property type="molecule type" value="Genomic_DNA"/>
</dbReference>
<name>A0A645H4Z7_9ZZZZ</name>
<organism evidence="2">
    <name type="scientific">bioreactor metagenome</name>
    <dbReference type="NCBI Taxonomy" id="1076179"/>
    <lineage>
        <taxon>unclassified sequences</taxon>
        <taxon>metagenomes</taxon>
        <taxon>ecological metagenomes</taxon>
    </lineage>
</organism>
<dbReference type="AlphaFoldDB" id="A0A645H4Z7"/>
<sequence>MPKGGVDDLIHQSGINGNDKDKKAQQQQRIFNAAARIVFRHFVLPIPRLCRQQPDKNHTEHKTKHGEAKPDKG</sequence>
<comment type="caution">
    <text evidence="2">The sequence shown here is derived from an EMBL/GenBank/DDBJ whole genome shotgun (WGS) entry which is preliminary data.</text>
</comment>
<feature type="region of interest" description="Disordered" evidence="1">
    <location>
        <begin position="1"/>
        <end position="26"/>
    </location>
</feature>
<feature type="compositionally biased region" description="Basic and acidic residues" evidence="1">
    <location>
        <begin position="1"/>
        <end position="10"/>
    </location>
</feature>
<accession>A0A645H4Z7</accession>
<gene>
    <name evidence="2" type="ORF">SDC9_181251</name>
</gene>
<reference evidence="2" key="1">
    <citation type="submission" date="2019-08" db="EMBL/GenBank/DDBJ databases">
        <authorList>
            <person name="Kucharzyk K."/>
            <person name="Murdoch R.W."/>
            <person name="Higgins S."/>
            <person name="Loffler F."/>
        </authorList>
    </citation>
    <scope>NUCLEOTIDE SEQUENCE</scope>
</reference>
<evidence type="ECO:0000256" key="1">
    <source>
        <dbReference type="SAM" id="MobiDB-lite"/>
    </source>
</evidence>
<protein>
    <submittedName>
        <fullName evidence="2">Uncharacterized protein</fullName>
    </submittedName>
</protein>
<proteinExistence type="predicted"/>
<feature type="compositionally biased region" description="Basic and acidic residues" evidence="1">
    <location>
        <begin position="53"/>
        <end position="73"/>
    </location>
</feature>